<name>A0A2S6HS35_9FIRM</name>
<dbReference type="SUPFAM" id="SSF159888">
    <property type="entry name" value="YdhG-like"/>
    <property type="match status" value="1"/>
</dbReference>
<dbReference type="AlphaFoldDB" id="A0A2S6HS35"/>
<gene>
    <name evidence="2" type="ORF">BXY41_10682</name>
</gene>
<dbReference type="RefSeq" id="WP_104437192.1">
    <property type="nucleotide sequence ID" value="NZ_PTJA01000006.1"/>
</dbReference>
<dbReference type="OrthoDB" id="9800461at2"/>
<dbReference type="InterPro" id="IPR014922">
    <property type="entry name" value="YdhG-like"/>
</dbReference>
<evidence type="ECO:0000259" key="1">
    <source>
        <dbReference type="Pfam" id="PF08818"/>
    </source>
</evidence>
<dbReference type="EMBL" id="PTJA01000006">
    <property type="protein sequence ID" value="PPK80492.1"/>
    <property type="molecule type" value="Genomic_DNA"/>
</dbReference>
<protein>
    <submittedName>
        <fullName evidence="2">Uncharacterized protein YdeI (YjbR/CyaY-like superfamily)</fullName>
    </submittedName>
</protein>
<organism evidence="2 3">
    <name type="scientific">Lacrimispora xylanisolvens</name>
    <dbReference type="NCBI Taxonomy" id="384636"/>
    <lineage>
        <taxon>Bacteria</taxon>
        <taxon>Bacillati</taxon>
        <taxon>Bacillota</taxon>
        <taxon>Clostridia</taxon>
        <taxon>Lachnospirales</taxon>
        <taxon>Lachnospiraceae</taxon>
        <taxon>Lacrimispora</taxon>
    </lineage>
</organism>
<proteinExistence type="predicted"/>
<evidence type="ECO:0000313" key="3">
    <source>
        <dbReference type="Proteomes" id="UP000237749"/>
    </source>
</evidence>
<feature type="domain" description="YdhG-like" evidence="1">
    <location>
        <begin position="93"/>
        <end position="190"/>
    </location>
</feature>
<sequence>MDKAPKIEVCSYCSGFDVNELKNKGKVKISCIGKCSKHNPDLNGKVYGFLNGVFTVCDTKEEFFEKIDKLEPFQLNSNENPLVDAFLEHLEKWRDEHEKLRELCLACQLTEELKWGQPCYTLNNKNVVIIGGFKNYIALTFFKGALLKDKDRMLVQQTESVQAGRQLRFTSVEEISERETMIKAYIEESIEIEKAGLKVPVEKKAEIPIPDELQIKFHDDPAFKNAFYALTPGRQRGYIFYFNGAKKSETRISRIEKCMDKIFHGLGIDD</sequence>
<evidence type="ECO:0000313" key="2">
    <source>
        <dbReference type="EMBL" id="PPK80492.1"/>
    </source>
</evidence>
<dbReference type="Proteomes" id="UP000237749">
    <property type="component" value="Unassembled WGS sequence"/>
</dbReference>
<keyword evidence="3" id="KW-1185">Reference proteome</keyword>
<dbReference type="Pfam" id="PF08818">
    <property type="entry name" value="DUF1801"/>
    <property type="match status" value="1"/>
</dbReference>
<dbReference type="Pfam" id="PF13376">
    <property type="entry name" value="OmdA"/>
    <property type="match status" value="1"/>
</dbReference>
<comment type="caution">
    <text evidence="2">The sequence shown here is derived from an EMBL/GenBank/DDBJ whole genome shotgun (WGS) entry which is preliminary data.</text>
</comment>
<reference evidence="2 3" key="1">
    <citation type="submission" date="2018-02" db="EMBL/GenBank/DDBJ databases">
        <title>Genomic Encyclopedia of Archaeal and Bacterial Type Strains, Phase II (KMG-II): from individual species to whole genera.</title>
        <authorList>
            <person name="Goeker M."/>
        </authorList>
    </citation>
    <scope>NUCLEOTIDE SEQUENCE [LARGE SCALE GENOMIC DNA]</scope>
    <source>
        <strain evidence="2 3">DSM 3808</strain>
    </source>
</reference>
<dbReference type="Gene3D" id="3.90.1150.200">
    <property type="match status" value="1"/>
</dbReference>
<accession>A0A2S6HS35</accession>